<evidence type="ECO:0000313" key="1">
    <source>
        <dbReference type="EMBL" id="PLC42760.1"/>
    </source>
</evidence>
<reference evidence="1 2" key="1">
    <citation type="submission" date="2017-12" db="EMBL/GenBank/DDBJ databases">
        <title>Draft genome sequence of Ralstonia pickettii 52.</title>
        <authorList>
            <person name="Zheng B."/>
        </authorList>
    </citation>
    <scope>NUCLEOTIDE SEQUENCE [LARGE SCALE GENOMIC DNA]</scope>
    <source>
        <strain evidence="1 2">52</strain>
    </source>
</reference>
<proteinExistence type="predicted"/>
<name>A0A2N4TSR8_RALPI</name>
<organism evidence="1 2">
    <name type="scientific">Ralstonia pickettii</name>
    <name type="common">Burkholderia pickettii</name>
    <dbReference type="NCBI Taxonomy" id="329"/>
    <lineage>
        <taxon>Bacteria</taxon>
        <taxon>Pseudomonadati</taxon>
        <taxon>Pseudomonadota</taxon>
        <taxon>Betaproteobacteria</taxon>
        <taxon>Burkholderiales</taxon>
        <taxon>Burkholderiaceae</taxon>
        <taxon>Ralstonia</taxon>
    </lineage>
</organism>
<protein>
    <submittedName>
        <fullName evidence="1">Uncharacterized protein</fullName>
    </submittedName>
</protein>
<dbReference type="AlphaFoldDB" id="A0A2N4TSR8"/>
<gene>
    <name evidence="1" type="ORF">C0Q88_12555</name>
</gene>
<dbReference type="InterPro" id="IPR029035">
    <property type="entry name" value="DHS-like_NAD/FAD-binding_dom"/>
</dbReference>
<comment type="caution">
    <text evidence="1">The sequence shown here is derived from an EMBL/GenBank/DDBJ whole genome shotgun (WGS) entry which is preliminary data.</text>
</comment>
<dbReference type="EMBL" id="PKQE01000002">
    <property type="protein sequence ID" value="PLC42760.1"/>
    <property type="molecule type" value="Genomic_DNA"/>
</dbReference>
<dbReference type="Pfam" id="PF13289">
    <property type="entry name" value="SIR2_2"/>
    <property type="match status" value="1"/>
</dbReference>
<dbReference type="SUPFAM" id="SSF52467">
    <property type="entry name" value="DHS-like NAD/FAD-binding domain"/>
    <property type="match status" value="1"/>
</dbReference>
<sequence length="310" mass="34166">MTRMGRKGQPASLIEWPPRLVEDIARRRAVLFFGSGISANARSADGTRHPPTWAELLCLAADAIAPRASRLAEEVRAFVARGDVLTAAEIVRRVLGQRRLTALLRRELVTPRFEAAPIHDALLALDFRITLTPNFDTLYEARAHSHGTAPVVVCDYSNPAVAARVREDCNLIIKTHGSMSHPASLIFSRCDYVRARAHYRAFYDLVEALLRTHTFLFIGCGIDDSDMRALLEAYGAEHPGAERHYFVTAADTFSDVTAAVLEDALNLHVLRYQAQASDHSALLAAVRALGTAVEGERTALRGHRPRGAKR</sequence>
<accession>A0A2N4TSR8</accession>
<evidence type="ECO:0000313" key="2">
    <source>
        <dbReference type="Proteomes" id="UP000234456"/>
    </source>
</evidence>
<dbReference type="Proteomes" id="UP000234456">
    <property type="component" value="Unassembled WGS sequence"/>
</dbReference>